<dbReference type="GO" id="GO:0005737">
    <property type="term" value="C:cytoplasm"/>
    <property type="evidence" value="ECO:0007669"/>
    <property type="project" value="UniProtKB-SubCell"/>
</dbReference>
<dbReference type="Gene3D" id="3.40.50.300">
    <property type="entry name" value="P-loop containing nucleotide triphosphate hydrolases"/>
    <property type="match status" value="1"/>
</dbReference>
<dbReference type="Pfam" id="PF08299">
    <property type="entry name" value="Bac_DnaA_C"/>
    <property type="match status" value="1"/>
</dbReference>
<dbReference type="PANTHER" id="PTHR30050">
    <property type="entry name" value="CHROMOSOMAL REPLICATION INITIATOR PROTEIN DNAA"/>
    <property type="match status" value="1"/>
</dbReference>
<feature type="domain" description="Chromosomal replication initiator DnaA C-terminal" evidence="11">
    <location>
        <begin position="419"/>
        <end position="487"/>
    </location>
</feature>
<evidence type="ECO:0000256" key="7">
    <source>
        <dbReference type="HAMAP-Rule" id="MF_00377"/>
    </source>
</evidence>
<dbReference type="InterPro" id="IPR010921">
    <property type="entry name" value="Trp_repressor/repl_initiator"/>
</dbReference>
<comment type="function">
    <text evidence="7 9">Plays an essential role in the initiation and regulation of chromosomal replication. ATP-DnaA binds to the origin of replication (oriC) to initiate formation of the DNA replication initiation complex once per cell cycle. Binds the DnaA box (a 9 base pair repeat at the origin) and separates the double-stranded (ds)DNA. Forms a right-handed helical filament on oriC DNA; dsDNA binds to the exterior of the filament while single-stranded (ss)DNA is stabiized in the filament's interior. The ATP-DnaA-oriC complex binds and stabilizes one strand of the AT-rich DNA unwinding element (DUE), permitting loading of DNA polymerase. After initiation quickly degrades to an ADP-DnaA complex that is not apt for DNA replication. Binds acidic phospholipids.</text>
</comment>
<comment type="subunit">
    <text evidence="7">Oligomerizes as a right-handed, spiral filament on DNA at oriC.</text>
</comment>
<keyword evidence="2 7" id="KW-0235">DNA replication</keyword>
<dbReference type="CDD" id="cd06571">
    <property type="entry name" value="Bac_DnaA_C"/>
    <property type="match status" value="1"/>
</dbReference>
<dbReference type="AlphaFoldDB" id="A0A1M7RU11"/>
<dbReference type="InterPro" id="IPR024633">
    <property type="entry name" value="DnaA_N_dom"/>
</dbReference>
<dbReference type="InterPro" id="IPR027417">
    <property type="entry name" value="P-loop_NTPase"/>
</dbReference>
<dbReference type="GO" id="GO:0005524">
    <property type="term" value="F:ATP binding"/>
    <property type="evidence" value="ECO:0007669"/>
    <property type="project" value="UniProtKB-UniRule"/>
</dbReference>
<dbReference type="Gene3D" id="1.10.1750.10">
    <property type="match status" value="1"/>
</dbReference>
<proteinExistence type="inferred from homology"/>
<comment type="domain">
    <text evidence="7">Domain I is involved in oligomerization and binding regulators, domain II is flexibile and of varying length in different bacteria, domain III forms the AAA+ region, while domain IV binds dsDNA.</text>
</comment>
<protein>
    <recommendedName>
        <fullName evidence="7 8">Chromosomal replication initiator protein DnaA</fullName>
    </recommendedName>
</protein>
<dbReference type="Gene3D" id="3.30.300.180">
    <property type="match status" value="1"/>
</dbReference>
<feature type="region of interest" description="Domain I, interacts with DnaA modulators" evidence="7">
    <location>
        <begin position="1"/>
        <end position="134"/>
    </location>
</feature>
<keyword evidence="13" id="KW-1185">Reference proteome</keyword>
<keyword evidence="5 7" id="KW-0446">Lipid-binding</keyword>
<accession>A0A1M7RU11</accession>
<dbReference type="InterPro" id="IPR038454">
    <property type="entry name" value="DnaA_N_sf"/>
</dbReference>
<feature type="binding site" evidence="7">
    <location>
        <position position="222"/>
    </location>
    <ligand>
        <name>ATP</name>
        <dbReference type="ChEBI" id="CHEBI:30616"/>
    </ligand>
</feature>
<dbReference type="SUPFAM" id="SSF48295">
    <property type="entry name" value="TrpR-like"/>
    <property type="match status" value="1"/>
</dbReference>
<keyword evidence="6 7" id="KW-0238">DNA-binding</keyword>
<feature type="binding site" evidence="7">
    <location>
        <position position="218"/>
    </location>
    <ligand>
        <name>ATP</name>
        <dbReference type="ChEBI" id="CHEBI:30616"/>
    </ligand>
</feature>
<organism evidence="12 13">
    <name type="scientific">Desulfovibrio litoralis DSM 11393</name>
    <dbReference type="NCBI Taxonomy" id="1121455"/>
    <lineage>
        <taxon>Bacteria</taxon>
        <taxon>Pseudomonadati</taxon>
        <taxon>Thermodesulfobacteriota</taxon>
        <taxon>Desulfovibrionia</taxon>
        <taxon>Desulfovibrionales</taxon>
        <taxon>Desulfovibrionaceae</taxon>
        <taxon>Desulfovibrio</taxon>
    </lineage>
</organism>
<reference evidence="12 13" key="1">
    <citation type="submission" date="2016-12" db="EMBL/GenBank/DDBJ databases">
        <authorList>
            <person name="Song W.-J."/>
            <person name="Kurnit D.M."/>
        </authorList>
    </citation>
    <scope>NUCLEOTIDE SEQUENCE [LARGE SCALE GENOMIC DNA]</scope>
    <source>
        <strain evidence="12 13">DSM 11393</strain>
    </source>
</reference>
<dbReference type="SMART" id="SM00760">
    <property type="entry name" value="Bac_DnaA_C"/>
    <property type="match status" value="1"/>
</dbReference>
<dbReference type="Pfam" id="PF11638">
    <property type="entry name" value="DnaA_N"/>
    <property type="match status" value="1"/>
</dbReference>
<dbReference type="GO" id="GO:0006275">
    <property type="term" value="P:regulation of DNA replication"/>
    <property type="evidence" value="ECO:0007669"/>
    <property type="project" value="UniProtKB-UniRule"/>
</dbReference>
<dbReference type="GO" id="GO:0008289">
    <property type="term" value="F:lipid binding"/>
    <property type="evidence" value="ECO:0007669"/>
    <property type="project" value="UniProtKB-KW"/>
</dbReference>
<dbReference type="RefSeq" id="WP_072695527.1">
    <property type="nucleotide sequence ID" value="NZ_FRDI01000002.1"/>
</dbReference>
<feature type="region of interest" description="Domain IV, binds dsDNA" evidence="7">
    <location>
        <begin position="393"/>
        <end position="516"/>
    </location>
</feature>
<dbReference type="PANTHER" id="PTHR30050:SF2">
    <property type="entry name" value="CHROMOSOMAL REPLICATION INITIATOR PROTEIN DNAA"/>
    <property type="match status" value="1"/>
</dbReference>
<dbReference type="InterPro" id="IPR020591">
    <property type="entry name" value="Chromosome_initiator_DnaA-like"/>
</dbReference>
<keyword evidence="1 7" id="KW-0963">Cytoplasm</keyword>
<dbReference type="Pfam" id="PF00308">
    <property type="entry name" value="Bac_DnaA"/>
    <property type="match status" value="1"/>
</dbReference>
<feature type="binding site" evidence="7">
    <location>
        <position position="220"/>
    </location>
    <ligand>
        <name>ATP</name>
        <dbReference type="ChEBI" id="CHEBI:30616"/>
    </ligand>
</feature>
<name>A0A1M7RU11_9BACT</name>
<dbReference type="EMBL" id="FRDI01000002">
    <property type="protein sequence ID" value="SHN49759.1"/>
    <property type="molecule type" value="Genomic_DNA"/>
</dbReference>
<dbReference type="PROSITE" id="PS01008">
    <property type="entry name" value="DNAA"/>
    <property type="match status" value="1"/>
</dbReference>
<dbReference type="Proteomes" id="UP000186469">
    <property type="component" value="Unassembled WGS sequence"/>
</dbReference>
<comment type="subcellular location">
    <subcellularLocation>
        <location evidence="7">Cytoplasm</location>
    </subcellularLocation>
</comment>
<evidence type="ECO:0000259" key="11">
    <source>
        <dbReference type="SMART" id="SM00760"/>
    </source>
</evidence>
<dbReference type="InterPro" id="IPR013317">
    <property type="entry name" value="DnaA_dom"/>
</dbReference>
<dbReference type="GO" id="GO:0005886">
    <property type="term" value="C:plasma membrane"/>
    <property type="evidence" value="ECO:0007669"/>
    <property type="project" value="TreeGrafter"/>
</dbReference>
<dbReference type="PRINTS" id="PR00051">
    <property type="entry name" value="DNAA"/>
</dbReference>
<dbReference type="OrthoDB" id="9807019at2"/>
<evidence type="ECO:0000256" key="4">
    <source>
        <dbReference type="ARBA" id="ARBA00022840"/>
    </source>
</evidence>
<dbReference type="HAMAP" id="MF_00377">
    <property type="entry name" value="DnaA_bact"/>
    <property type="match status" value="1"/>
</dbReference>
<dbReference type="InterPro" id="IPR001957">
    <property type="entry name" value="Chromosome_initiator_DnaA"/>
</dbReference>
<dbReference type="Gene3D" id="1.10.8.60">
    <property type="match status" value="1"/>
</dbReference>
<evidence type="ECO:0000256" key="8">
    <source>
        <dbReference type="NCBIfam" id="TIGR00362"/>
    </source>
</evidence>
<comment type="caution">
    <text evidence="7">Lacks conserved residue(s) required for the propagation of feature annotation.</text>
</comment>
<evidence type="ECO:0000256" key="1">
    <source>
        <dbReference type="ARBA" id="ARBA00022490"/>
    </source>
</evidence>
<evidence type="ECO:0000313" key="13">
    <source>
        <dbReference type="Proteomes" id="UP000186469"/>
    </source>
</evidence>
<dbReference type="CDD" id="cd00009">
    <property type="entry name" value="AAA"/>
    <property type="match status" value="1"/>
</dbReference>
<comment type="similarity">
    <text evidence="7 10">Belongs to the DnaA family.</text>
</comment>
<evidence type="ECO:0000313" key="12">
    <source>
        <dbReference type="EMBL" id="SHN49759.1"/>
    </source>
</evidence>
<dbReference type="SUPFAM" id="SSF52540">
    <property type="entry name" value="P-loop containing nucleoside triphosphate hydrolases"/>
    <property type="match status" value="1"/>
</dbReference>
<evidence type="ECO:0000256" key="9">
    <source>
        <dbReference type="RuleBase" id="RU000577"/>
    </source>
</evidence>
<dbReference type="InterPro" id="IPR013159">
    <property type="entry name" value="DnaA_C"/>
</dbReference>
<gene>
    <name evidence="7" type="primary">dnaA</name>
    <name evidence="12" type="ORF">SAMN02745728_00167</name>
</gene>
<sequence>MQKRWQEILQVLEHCLDPGLFNIWVSKLEGEINDNILTIKAKNTFVVNAVKERFATIIKEVADNILEQDTVLRFAVLNACDLSLSSSPPNSKDEAGTNSLMPLPVPSSYKLPSQTPKTDYVEVLSSFENCNPQTISPLTQGTQPTKTELSAEKITQLGLPVTYQGLDYKRTSKNNFSWRYSFDSFVVGASNEFAYAASKSLCTNNCFANILFLNSAPGLGKTHLTQASGQLLENSANKQKLNTAYLTAEEFCSQFVATLKNHSTSSFKEKFRELDILLLEDVHFLQGKQKIQDELLASLKAITERGGRVVLSSSFSPKELHDIDDQLISRFSSGIIANIERPNLQTRVKIIQEKSKLHQVVLPEQVTELLASHIQSDIRKIEGCIQNLVLKAKLLNAPVDLNMAMDILKNYINSEVKLSFNEILEKICQGLQLTPEQISSKSRKREYVFARNTAYFLARKYTDLSLQQIGERFNRKHSSVIKGITSLEEEMNRKTQLGMQLKRTISLIEQNSMSYN</sequence>
<dbReference type="STRING" id="1121455.SAMN02745728_00167"/>
<evidence type="ECO:0000256" key="10">
    <source>
        <dbReference type="RuleBase" id="RU004227"/>
    </source>
</evidence>
<dbReference type="GO" id="GO:0003688">
    <property type="term" value="F:DNA replication origin binding"/>
    <property type="evidence" value="ECO:0007669"/>
    <property type="project" value="UniProtKB-UniRule"/>
</dbReference>
<keyword evidence="3 7" id="KW-0547">Nucleotide-binding</keyword>
<evidence type="ECO:0000256" key="5">
    <source>
        <dbReference type="ARBA" id="ARBA00023121"/>
    </source>
</evidence>
<dbReference type="NCBIfam" id="TIGR00362">
    <property type="entry name" value="DnaA"/>
    <property type="match status" value="1"/>
</dbReference>
<evidence type="ECO:0000256" key="6">
    <source>
        <dbReference type="ARBA" id="ARBA00023125"/>
    </source>
</evidence>
<feature type="binding site" evidence="7">
    <location>
        <position position="221"/>
    </location>
    <ligand>
        <name>ATP</name>
        <dbReference type="ChEBI" id="CHEBI:30616"/>
    </ligand>
</feature>
<keyword evidence="4 7" id="KW-0067">ATP-binding</keyword>
<evidence type="ECO:0000256" key="3">
    <source>
        <dbReference type="ARBA" id="ARBA00022741"/>
    </source>
</evidence>
<dbReference type="GO" id="GO:0006270">
    <property type="term" value="P:DNA replication initiation"/>
    <property type="evidence" value="ECO:0007669"/>
    <property type="project" value="UniProtKB-UniRule"/>
</dbReference>
<dbReference type="InterPro" id="IPR018312">
    <property type="entry name" value="Chromosome_initiator_DnaA_CS"/>
</dbReference>
<evidence type="ECO:0000256" key="2">
    <source>
        <dbReference type="ARBA" id="ARBA00022705"/>
    </source>
</evidence>